<reference evidence="4 5" key="1">
    <citation type="submission" date="2020-10" db="EMBL/GenBank/DDBJ databases">
        <title>Wide distribution of Phycisphaera-like planctomycetes from WD2101 soil group in peatlands and genome analysis of the first cultivated representative.</title>
        <authorList>
            <person name="Dedysh S.N."/>
            <person name="Beletsky A.V."/>
            <person name="Ivanova A."/>
            <person name="Kulichevskaya I.S."/>
            <person name="Suzina N.E."/>
            <person name="Philippov D.A."/>
            <person name="Rakitin A.L."/>
            <person name="Mardanov A.V."/>
            <person name="Ravin N.V."/>
        </authorList>
    </citation>
    <scope>NUCLEOTIDE SEQUENCE [LARGE SCALE GENOMIC DNA]</scope>
    <source>
        <strain evidence="4 5">M1803</strain>
    </source>
</reference>
<dbReference type="GO" id="GO:0030313">
    <property type="term" value="C:cell envelope"/>
    <property type="evidence" value="ECO:0007669"/>
    <property type="project" value="UniProtKB-SubCell"/>
</dbReference>
<dbReference type="SUPFAM" id="SSF48230">
    <property type="entry name" value="Chondroitin AC/alginate lyase"/>
    <property type="match status" value="1"/>
</dbReference>
<dbReference type="KEGG" id="hbs:IPV69_24315"/>
<dbReference type="Pfam" id="PF07940">
    <property type="entry name" value="Hepar_II_III_C"/>
    <property type="match status" value="1"/>
</dbReference>
<sequence>MNVIRLIVAAALLALGPTVSAQEKPAAERLATERPAAADILPKIKKAHPRLLATTDDFARLKELAANPKVAPTLTAVRRQADALLSEPPSKYEIRDGKRLLYVSREVKEHVLSLGLVYHMTADRKYADRLWAEVDAVSKFPDWNPRHFLDTAEMTFAMAIAYDWLFDTWTPAQRATLRGAILKLGLEPALKIYRAPSGGFARMEHNWNQVCNGGILTGALAISEDEPAVAGEILERAIASLPLAMEHFAPDGAWGEGPGYWDYATEYNVYALAALRTAVGTDYGLSAMQGFSTTGDAPLAFTGPLGLTFNYADAKPGFSGAPQLFWLATAFNQPDYAVFQSGYASSKPTALDVLWGAAWMARDPGMSNRPLDRLFRTDHVAYLRSAWDDPKALFVGFKGGDNKVNHGQLDLGSFVIDALGQRWAIDPGPDDYNRPGYFGPNRWLFYRCRAEGNNCFILNPDAEPDQSPMAVGPIDRFYSDAGRGSAVVDLTAAYARHATSARRGLAMLDRKQVLIQDEIKADKPFKYAWFMHTGAKVAIAADGKTATLTQGGQTLTARLVGPANAKFTVTQARPLPTSPPEPPAAVRPMLGKVTDLAEVRKLTVQIDGVSDLQVAVLLEPGPAAAAAPPALTPLSQWPGALR</sequence>
<name>A0A7M2WUT7_9BACT</name>
<dbReference type="Proteomes" id="UP000593765">
    <property type="component" value="Chromosome"/>
</dbReference>
<dbReference type="Gene3D" id="2.70.98.70">
    <property type="match status" value="1"/>
</dbReference>
<evidence type="ECO:0000256" key="1">
    <source>
        <dbReference type="ARBA" id="ARBA00004196"/>
    </source>
</evidence>
<keyword evidence="5" id="KW-1185">Reference proteome</keyword>
<dbReference type="PANTHER" id="PTHR38045:SF1">
    <property type="entry name" value="HEPARINASE II_III-LIKE PROTEIN"/>
    <property type="match status" value="1"/>
</dbReference>
<feature type="signal peptide" evidence="2">
    <location>
        <begin position="1"/>
        <end position="21"/>
    </location>
</feature>
<feature type="domain" description="Heparinase II/III-like C-terminal" evidence="3">
    <location>
        <begin position="398"/>
        <end position="559"/>
    </location>
</feature>
<keyword evidence="2" id="KW-0732">Signal</keyword>
<proteinExistence type="predicted"/>
<comment type="subcellular location">
    <subcellularLocation>
        <location evidence="1">Cell envelope</location>
    </subcellularLocation>
</comment>
<protein>
    <submittedName>
        <fullName evidence="4">Heparinase II/III family protein</fullName>
    </submittedName>
</protein>
<dbReference type="AlphaFoldDB" id="A0A7M2WUT7"/>
<gene>
    <name evidence="4" type="ORF">IPV69_24315</name>
</gene>
<accession>A0A7M2WUT7</accession>
<dbReference type="InterPro" id="IPR008929">
    <property type="entry name" value="Chondroitin_lyas"/>
</dbReference>
<dbReference type="EMBL" id="CP063458">
    <property type="protein sequence ID" value="QOV89295.1"/>
    <property type="molecule type" value="Genomic_DNA"/>
</dbReference>
<dbReference type="RefSeq" id="WP_206292325.1">
    <property type="nucleotide sequence ID" value="NZ_CP063458.1"/>
</dbReference>
<dbReference type="Gene3D" id="1.50.10.100">
    <property type="entry name" value="Chondroitin AC/alginate lyase"/>
    <property type="match status" value="1"/>
</dbReference>
<evidence type="ECO:0000256" key="2">
    <source>
        <dbReference type="SAM" id="SignalP"/>
    </source>
</evidence>
<feature type="chain" id="PRO_5034732160" evidence="2">
    <location>
        <begin position="22"/>
        <end position="642"/>
    </location>
</feature>
<dbReference type="PANTHER" id="PTHR38045">
    <property type="entry name" value="CHROMOSOME 1, WHOLE GENOME SHOTGUN SEQUENCE"/>
    <property type="match status" value="1"/>
</dbReference>
<dbReference type="InterPro" id="IPR012480">
    <property type="entry name" value="Hepar_II_III_C"/>
</dbReference>
<dbReference type="GO" id="GO:0016829">
    <property type="term" value="F:lyase activity"/>
    <property type="evidence" value="ECO:0007669"/>
    <property type="project" value="InterPro"/>
</dbReference>
<evidence type="ECO:0000313" key="4">
    <source>
        <dbReference type="EMBL" id="QOV89295.1"/>
    </source>
</evidence>
<evidence type="ECO:0000259" key="3">
    <source>
        <dbReference type="Pfam" id="PF07940"/>
    </source>
</evidence>
<organism evidence="4 5">
    <name type="scientific">Humisphaera borealis</name>
    <dbReference type="NCBI Taxonomy" id="2807512"/>
    <lineage>
        <taxon>Bacteria</taxon>
        <taxon>Pseudomonadati</taxon>
        <taxon>Planctomycetota</taxon>
        <taxon>Phycisphaerae</taxon>
        <taxon>Tepidisphaerales</taxon>
        <taxon>Tepidisphaeraceae</taxon>
        <taxon>Humisphaera</taxon>
    </lineage>
</organism>
<evidence type="ECO:0000313" key="5">
    <source>
        <dbReference type="Proteomes" id="UP000593765"/>
    </source>
</evidence>